<dbReference type="EMBL" id="GGFJ01012326">
    <property type="protein sequence ID" value="MBW61467.1"/>
    <property type="molecule type" value="Transcribed_RNA"/>
</dbReference>
<accession>A0A2M4C806</accession>
<organism evidence="3">
    <name type="scientific">Anopheles marajoara</name>
    <dbReference type="NCBI Taxonomy" id="58244"/>
    <lineage>
        <taxon>Eukaryota</taxon>
        <taxon>Metazoa</taxon>
        <taxon>Ecdysozoa</taxon>
        <taxon>Arthropoda</taxon>
        <taxon>Hexapoda</taxon>
        <taxon>Insecta</taxon>
        <taxon>Pterygota</taxon>
        <taxon>Neoptera</taxon>
        <taxon>Endopterygota</taxon>
        <taxon>Diptera</taxon>
        <taxon>Nematocera</taxon>
        <taxon>Culicoidea</taxon>
        <taxon>Culicidae</taxon>
        <taxon>Anophelinae</taxon>
        <taxon>Anopheles</taxon>
    </lineage>
</organism>
<dbReference type="AlphaFoldDB" id="A0A2M4C806"/>
<feature type="region of interest" description="Disordered" evidence="1">
    <location>
        <begin position="39"/>
        <end position="78"/>
    </location>
</feature>
<evidence type="ECO:0000256" key="1">
    <source>
        <dbReference type="SAM" id="MobiDB-lite"/>
    </source>
</evidence>
<evidence type="ECO:0000313" key="3">
    <source>
        <dbReference type="EMBL" id="MBW61467.1"/>
    </source>
</evidence>
<feature type="chain" id="PRO_5014604326" evidence="2">
    <location>
        <begin position="18"/>
        <end position="108"/>
    </location>
</feature>
<feature type="signal peptide" evidence="2">
    <location>
        <begin position="1"/>
        <end position="17"/>
    </location>
</feature>
<protein>
    <submittedName>
        <fullName evidence="3">Putative secreted protein</fullName>
    </submittedName>
</protein>
<name>A0A2M4C806_9DIPT</name>
<proteinExistence type="predicted"/>
<sequence>MLLLLLLLLLLARRQRCEIDVCYSNDAASARPSFHCGHTRPPVSSRFEFRPDRHTKPPPIPPSRRRPEVPEDDANGSMVFRLGSPVGGLDGPWDARRRVIYLYSQHFH</sequence>
<evidence type="ECO:0000256" key="2">
    <source>
        <dbReference type="SAM" id="SignalP"/>
    </source>
</evidence>
<reference evidence="3" key="1">
    <citation type="submission" date="2018-01" db="EMBL/GenBank/DDBJ databases">
        <title>An insight into the sialome of Amazonian anophelines.</title>
        <authorList>
            <person name="Ribeiro J.M."/>
            <person name="Scarpassa V."/>
            <person name="Calvo E."/>
        </authorList>
    </citation>
    <scope>NUCLEOTIDE SEQUENCE</scope>
    <source>
        <tissue evidence="3">Salivary glands</tissue>
    </source>
</reference>
<keyword evidence="2" id="KW-0732">Signal</keyword>